<sequence length="332" mass="37302">MDFYMTDKDRYDMKYLSDKCSFDFEIGSENDFEIGIPVSLYDSEIYEKGRYIYCDGTEYGGRIEGIKSDTSDGTVKIYGETFRGMLKDKVVEPPTGEAYLYVSGDLTECLKTLLGGQYTGIFMVSDTLTGVSVTSFKINRYDYILDAMESLIKTNGYRLDISVVNEEAQFFVELSAKLNEVDDEISQDYDLNFSIDKKILKYNYMIALGGGQLEKRTVLYLHQKDDGTVEQVSEIPNGDDIRVYKYDYSSSESTGSETELLDSATKKFGEINESDSQTMTIPDGSQIELELGSVISGRDYVTGITIQEPVTKKILKIKNGIASVSFKIGDDK</sequence>
<protein>
    <submittedName>
        <fullName evidence="1">Uncharacterized protein</fullName>
    </submittedName>
</protein>
<name>A0A8S5NGI9_9CAUD</name>
<proteinExistence type="predicted"/>
<reference evidence="1" key="1">
    <citation type="journal article" date="2021" name="Proc. Natl. Acad. Sci. U.S.A.">
        <title>A Catalog of Tens of Thousands of Viruses from Human Metagenomes Reveals Hidden Associations with Chronic Diseases.</title>
        <authorList>
            <person name="Tisza M.J."/>
            <person name="Buck C.B."/>
        </authorList>
    </citation>
    <scope>NUCLEOTIDE SEQUENCE</scope>
    <source>
        <strain evidence="1">Ct0wg9</strain>
    </source>
</reference>
<organism evidence="1">
    <name type="scientific">Myoviridae sp. ct0wg9</name>
    <dbReference type="NCBI Taxonomy" id="2826600"/>
    <lineage>
        <taxon>Viruses</taxon>
        <taxon>Duplodnaviria</taxon>
        <taxon>Heunggongvirae</taxon>
        <taxon>Uroviricota</taxon>
        <taxon>Caudoviricetes</taxon>
    </lineage>
</organism>
<accession>A0A8S5NGI9</accession>
<evidence type="ECO:0000313" key="1">
    <source>
        <dbReference type="EMBL" id="DAD93434.1"/>
    </source>
</evidence>
<dbReference type="EMBL" id="BK015160">
    <property type="protein sequence ID" value="DAD93434.1"/>
    <property type="molecule type" value="Genomic_DNA"/>
</dbReference>